<accession>A0A1E7FZS4</accession>
<feature type="region of interest" description="Disordered" evidence="1">
    <location>
        <begin position="90"/>
        <end position="117"/>
    </location>
</feature>
<name>A0A1E7FZS4_9STRA</name>
<keyword evidence="4" id="KW-1185">Reference proteome</keyword>
<keyword evidence="2" id="KW-0812">Transmembrane</keyword>
<evidence type="ECO:0000313" key="4">
    <source>
        <dbReference type="Proteomes" id="UP000095751"/>
    </source>
</evidence>
<feature type="transmembrane region" description="Helical" evidence="2">
    <location>
        <begin position="146"/>
        <end position="170"/>
    </location>
</feature>
<dbReference type="InParanoid" id="A0A1E7FZS4"/>
<organism evidence="3 4">
    <name type="scientific">Fragilariopsis cylindrus CCMP1102</name>
    <dbReference type="NCBI Taxonomy" id="635003"/>
    <lineage>
        <taxon>Eukaryota</taxon>
        <taxon>Sar</taxon>
        <taxon>Stramenopiles</taxon>
        <taxon>Ochrophyta</taxon>
        <taxon>Bacillariophyta</taxon>
        <taxon>Bacillariophyceae</taxon>
        <taxon>Bacillariophycidae</taxon>
        <taxon>Bacillariales</taxon>
        <taxon>Bacillariaceae</taxon>
        <taxon>Fragilariopsis</taxon>
    </lineage>
</organism>
<evidence type="ECO:0000256" key="1">
    <source>
        <dbReference type="SAM" id="MobiDB-lite"/>
    </source>
</evidence>
<keyword evidence="2" id="KW-0472">Membrane</keyword>
<sequence>MTIRDNNSNNNKSFASAAPTTTETDAVAFNVNADDDVFNEDTNIPFAHASSLSTTTTTAANNSGLYGQLNNNNNAGATTTTTHAAQRTPIAYSTGKPPQPRSSSVAVATGAPTPTPTPIYATHTTRYNNSSECCTRWNTCGGITCIVLSCFFIGCCLPIFLSIIMTIGFATNYDYDDDDSYNNMAVVDDYYNSNFDITNNNFTIGNNNFTIGNNNFTLGNF</sequence>
<proteinExistence type="predicted"/>
<evidence type="ECO:0000313" key="3">
    <source>
        <dbReference type="EMBL" id="OEU23323.1"/>
    </source>
</evidence>
<reference evidence="3 4" key="1">
    <citation type="submission" date="2016-09" db="EMBL/GenBank/DDBJ databases">
        <title>Extensive genetic diversity and differential bi-allelic expression allows diatom success in the polar Southern Ocean.</title>
        <authorList>
            <consortium name="DOE Joint Genome Institute"/>
            <person name="Mock T."/>
            <person name="Otillar R.P."/>
            <person name="Strauss J."/>
            <person name="Dupont C."/>
            <person name="Frickenhaus S."/>
            <person name="Maumus F."/>
            <person name="Mcmullan M."/>
            <person name="Sanges R."/>
            <person name="Schmutz J."/>
            <person name="Toseland A."/>
            <person name="Valas R."/>
            <person name="Veluchamy A."/>
            <person name="Ward B.J."/>
            <person name="Allen A."/>
            <person name="Barry K."/>
            <person name="Falciatore A."/>
            <person name="Ferrante M."/>
            <person name="Fortunato A.E."/>
            <person name="Gloeckner G."/>
            <person name="Gruber A."/>
            <person name="Hipkin R."/>
            <person name="Janech M."/>
            <person name="Kroth P."/>
            <person name="Leese F."/>
            <person name="Lindquist E."/>
            <person name="Lyon B.R."/>
            <person name="Martin J."/>
            <person name="Mayer C."/>
            <person name="Parker M."/>
            <person name="Quesneville H."/>
            <person name="Raymond J."/>
            <person name="Uhlig C."/>
            <person name="Valentin K.U."/>
            <person name="Worden A.Z."/>
            <person name="Armbrust E.V."/>
            <person name="Bowler C."/>
            <person name="Green B."/>
            <person name="Moulton V."/>
            <person name="Van Oosterhout C."/>
            <person name="Grigoriev I."/>
        </authorList>
    </citation>
    <scope>NUCLEOTIDE SEQUENCE [LARGE SCALE GENOMIC DNA]</scope>
    <source>
        <strain evidence="3 4">CCMP1102</strain>
    </source>
</reference>
<dbReference type="Proteomes" id="UP000095751">
    <property type="component" value="Unassembled WGS sequence"/>
</dbReference>
<evidence type="ECO:0000256" key="2">
    <source>
        <dbReference type="SAM" id="Phobius"/>
    </source>
</evidence>
<feature type="compositionally biased region" description="Low complexity" evidence="1">
    <location>
        <begin position="106"/>
        <end position="117"/>
    </location>
</feature>
<dbReference type="KEGG" id="fcy:FRACYDRAFT_267502"/>
<dbReference type="AlphaFoldDB" id="A0A1E7FZS4"/>
<protein>
    <submittedName>
        <fullName evidence="3">Uncharacterized protein</fullName>
    </submittedName>
</protein>
<dbReference type="EMBL" id="KV784353">
    <property type="protein sequence ID" value="OEU23323.1"/>
    <property type="molecule type" value="Genomic_DNA"/>
</dbReference>
<gene>
    <name evidence="3" type="ORF">FRACYDRAFT_267502</name>
</gene>
<keyword evidence="2" id="KW-1133">Transmembrane helix</keyword>